<protein>
    <recommendedName>
        <fullName evidence="12">Trichome birefringence-like N-terminal domain-containing protein</fullName>
    </recommendedName>
</protein>
<keyword evidence="4" id="KW-0735">Signal-anchor</keyword>
<dbReference type="InterPro" id="IPR025846">
    <property type="entry name" value="TBL_N"/>
</dbReference>
<gene>
    <name evidence="10" type="ORF">K2173_004958</name>
</gene>
<evidence type="ECO:0000256" key="5">
    <source>
        <dbReference type="ARBA" id="ARBA00022989"/>
    </source>
</evidence>
<proteinExistence type="inferred from homology"/>
<evidence type="ECO:0000256" key="3">
    <source>
        <dbReference type="ARBA" id="ARBA00022692"/>
    </source>
</evidence>
<dbReference type="PANTHER" id="PTHR32285:SF198">
    <property type="entry name" value="TRICHOME BIREFRINGENCE-LIKE N-TERMINAL DOMAIN-CONTAINING PROTEIN"/>
    <property type="match status" value="1"/>
</dbReference>
<comment type="subcellular location">
    <subcellularLocation>
        <location evidence="1">Membrane</location>
        <topology evidence="1">Single-pass membrane protein</topology>
    </subcellularLocation>
</comment>
<evidence type="ECO:0008006" key="12">
    <source>
        <dbReference type="Google" id="ProtNLM"/>
    </source>
</evidence>
<sequence length="429" mass="49557">MKNRGGCVCKRNNCLRILVSFSIFLLLCSLFDHANFSSPPFPRLEKNKISNNSYQMVQENSKQDDIDLGGKGSDEDNVVLPPLDCVIFTGEWVIDDFARPFYKEEECEFLDESMTCNENGREDTMYQNWRWQPRDCSLPKFRAKLLLEKLRGKRLMFVGDSLNHQQWLSLICLVQSSIPPSKKILTSYSSSLTVFKAEEYNATIEFYWAPFLVDSNSDALDRRSGQVDPIIATETISKHGHNWKNVDYLIFDTYTSWMKFTYMKVYRSDLRMEYDEIELPVAYERALKTWAKWVDENVDPQKAHVFFSSMSPAHVRSSDWGNPDGVKCAMETTPILNSSKPVNVGTNRQLFGIAVNITGSMKVSVDFLNITTLSEYRKDAHISVYNSFHVKLLPREQKLIRDADCLHWCLPGLPDTWNELLYTRIISQS</sequence>
<dbReference type="InterPro" id="IPR029962">
    <property type="entry name" value="TBL"/>
</dbReference>
<evidence type="ECO:0000256" key="2">
    <source>
        <dbReference type="ARBA" id="ARBA00007727"/>
    </source>
</evidence>
<dbReference type="Pfam" id="PF14416">
    <property type="entry name" value="PMR5N"/>
    <property type="match status" value="1"/>
</dbReference>
<evidence type="ECO:0000259" key="9">
    <source>
        <dbReference type="Pfam" id="PF14416"/>
    </source>
</evidence>
<evidence type="ECO:0000313" key="11">
    <source>
        <dbReference type="Proteomes" id="UP001159364"/>
    </source>
</evidence>
<name>A0AAV8TCR2_9ROSI</name>
<keyword evidence="6" id="KW-0472">Membrane</keyword>
<reference evidence="10 11" key="1">
    <citation type="submission" date="2021-09" db="EMBL/GenBank/DDBJ databases">
        <title>Genomic insights and catalytic innovation underlie evolution of tropane alkaloids biosynthesis.</title>
        <authorList>
            <person name="Wang Y.-J."/>
            <person name="Tian T."/>
            <person name="Huang J.-P."/>
            <person name="Huang S.-X."/>
        </authorList>
    </citation>
    <scope>NUCLEOTIDE SEQUENCE [LARGE SCALE GENOMIC DNA]</scope>
    <source>
        <strain evidence="10">KIB-2018</strain>
        <tissue evidence="10">Leaf</tissue>
    </source>
</reference>
<dbReference type="GO" id="GO:0005794">
    <property type="term" value="C:Golgi apparatus"/>
    <property type="evidence" value="ECO:0007669"/>
    <property type="project" value="TreeGrafter"/>
</dbReference>
<keyword evidence="11" id="KW-1185">Reference proteome</keyword>
<keyword evidence="7" id="KW-0732">Signal</keyword>
<evidence type="ECO:0000256" key="4">
    <source>
        <dbReference type="ARBA" id="ARBA00022968"/>
    </source>
</evidence>
<evidence type="ECO:0000256" key="1">
    <source>
        <dbReference type="ARBA" id="ARBA00004167"/>
    </source>
</evidence>
<dbReference type="EMBL" id="JAIWQS010000005">
    <property type="protein sequence ID" value="KAJ8764064.1"/>
    <property type="molecule type" value="Genomic_DNA"/>
</dbReference>
<evidence type="ECO:0000256" key="7">
    <source>
        <dbReference type="SAM" id="SignalP"/>
    </source>
</evidence>
<feature type="domain" description="Trichome birefringence-like C-terminal" evidence="8">
    <location>
        <begin position="138"/>
        <end position="423"/>
    </location>
</feature>
<dbReference type="AlphaFoldDB" id="A0AAV8TCR2"/>
<feature type="signal peptide" evidence="7">
    <location>
        <begin position="1"/>
        <end position="36"/>
    </location>
</feature>
<evidence type="ECO:0000259" key="8">
    <source>
        <dbReference type="Pfam" id="PF13839"/>
    </source>
</evidence>
<evidence type="ECO:0000256" key="6">
    <source>
        <dbReference type="ARBA" id="ARBA00023136"/>
    </source>
</evidence>
<dbReference type="Proteomes" id="UP001159364">
    <property type="component" value="Linkage Group LG05"/>
</dbReference>
<keyword evidence="5" id="KW-1133">Transmembrane helix</keyword>
<organism evidence="10 11">
    <name type="scientific">Erythroxylum novogranatense</name>
    <dbReference type="NCBI Taxonomy" id="1862640"/>
    <lineage>
        <taxon>Eukaryota</taxon>
        <taxon>Viridiplantae</taxon>
        <taxon>Streptophyta</taxon>
        <taxon>Embryophyta</taxon>
        <taxon>Tracheophyta</taxon>
        <taxon>Spermatophyta</taxon>
        <taxon>Magnoliopsida</taxon>
        <taxon>eudicotyledons</taxon>
        <taxon>Gunneridae</taxon>
        <taxon>Pentapetalae</taxon>
        <taxon>rosids</taxon>
        <taxon>fabids</taxon>
        <taxon>Malpighiales</taxon>
        <taxon>Erythroxylaceae</taxon>
        <taxon>Erythroxylum</taxon>
    </lineage>
</organism>
<dbReference type="InterPro" id="IPR026057">
    <property type="entry name" value="TBL_C"/>
</dbReference>
<evidence type="ECO:0000313" key="10">
    <source>
        <dbReference type="EMBL" id="KAJ8764064.1"/>
    </source>
</evidence>
<accession>A0AAV8TCR2</accession>
<feature type="domain" description="Trichome birefringence-like N-terminal" evidence="9">
    <location>
        <begin position="84"/>
        <end position="137"/>
    </location>
</feature>
<comment type="caution">
    <text evidence="10">The sequence shown here is derived from an EMBL/GenBank/DDBJ whole genome shotgun (WGS) entry which is preliminary data.</text>
</comment>
<dbReference type="Pfam" id="PF13839">
    <property type="entry name" value="PC-Esterase"/>
    <property type="match status" value="1"/>
</dbReference>
<dbReference type="PANTHER" id="PTHR32285">
    <property type="entry name" value="PROTEIN TRICHOME BIREFRINGENCE-LIKE 9-RELATED"/>
    <property type="match status" value="1"/>
</dbReference>
<feature type="chain" id="PRO_5043339364" description="Trichome birefringence-like N-terminal domain-containing protein" evidence="7">
    <location>
        <begin position="37"/>
        <end position="429"/>
    </location>
</feature>
<dbReference type="GO" id="GO:0016413">
    <property type="term" value="F:O-acetyltransferase activity"/>
    <property type="evidence" value="ECO:0007669"/>
    <property type="project" value="InterPro"/>
</dbReference>
<comment type="similarity">
    <text evidence="2">Belongs to the PC-esterase family. TBL subfamily.</text>
</comment>
<dbReference type="GO" id="GO:0016020">
    <property type="term" value="C:membrane"/>
    <property type="evidence" value="ECO:0007669"/>
    <property type="project" value="UniProtKB-SubCell"/>
</dbReference>
<keyword evidence="3" id="KW-0812">Transmembrane</keyword>